<dbReference type="InterPro" id="IPR011032">
    <property type="entry name" value="GroES-like_sf"/>
</dbReference>
<evidence type="ECO:0000313" key="4">
    <source>
        <dbReference type="EMBL" id="NKY59007.1"/>
    </source>
</evidence>
<sequence length="336" mass="34729">MKAILMTETGTADVLKYVEVPDPVPMAGEVVIRVRSASVNFADVARRRGDRYPEPTPMPFTPGMEVAGTVAAVGENVAGLEVGTPVFGTVGRYSNGGYAELAVTQQANVIPLPPGIDPDLAAGLPAVGATATLILTEVAGLAEGETVFIPAAAGGVGSFAVQIAKALGAKTIIAGASTPEKREIALNQGAHHAIDYRRPDWPEQVRELTEGKGVDVALEMTGPKHLPTTLAALAPFGRLITYGAVTGLEGHHLDGDALTPLIYDPAPGQSLTGFNLGVWFALRPEVTIGALGKLMGWIAEGTITGPPIQTMPLADAAEAHRLLESGSSTGKLILEP</sequence>
<dbReference type="GO" id="GO:0035925">
    <property type="term" value="F:mRNA 3'-UTR AU-rich region binding"/>
    <property type="evidence" value="ECO:0007669"/>
    <property type="project" value="TreeGrafter"/>
</dbReference>
<evidence type="ECO:0000313" key="5">
    <source>
        <dbReference type="Proteomes" id="UP000570678"/>
    </source>
</evidence>
<reference evidence="4 5" key="1">
    <citation type="submission" date="2020-04" db="EMBL/GenBank/DDBJ databases">
        <title>MicrobeNet Type strains.</title>
        <authorList>
            <person name="Nicholson A.C."/>
        </authorList>
    </citation>
    <scope>NUCLEOTIDE SEQUENCE [LARGE SCALE GENOMIC DNA]</scope>
    <source>
        <strain evidence="4 5">JCM 3332</strain>
    </source>
</reference>
<dbReference type="Pfam" id="PF00107">
    <property type="entry name" value="ADH_zinc_N"/>
    <property type="match status" value="1"/>
</dbReference>
<dbReference type="Gene3D" id="3.90.180.10">
    <property type="entry name" value="Medium-chain alcohol dehydrogenases, catalytic domain"/>
    <property type="match status" value="1"/>
</dbReference>
<name>A0A846YIS9_9NOCA</name>
<dbReference type="SUPFAM" id="SSF51735">
    <property type="entry name" value="NAD(P)-binding Rossmann-fold domains"/>
    <property type="match status" value="1"/>
</dbReference>
<dbReference type="InterPro" id="IPR013154">
    <property type="entry name" value="ADH-like_N"/>
</dbReference>
<dbReference type="RefSeq" id="WP_062974933.1">
    <property type="nucleotide sequence ID" value="NZ_JAAXOT010000013.1"/>
</dbReference>
<dbReference type="Gene3D" id="3.40.50.720">
    <property type="entry name" value="NAD(P)-binding Rossmann-like Domain"/>
    <property type="match status" value="1"/>
</dbReference>
<feature type="domain" description="Enoyl reductase (ER)" evidence="3">
    <location>
        <begin position="10"/>
        <end position="334"/>
    </location>
</feature>
<dbReference type="GO" id="GO:0070402">
    <property type="term" value="F:NADPH binding"/>
    <property type="evidence" value="ECO:0007669"/>
    <property type="project" value="TreeGrafter"/>
</dbReference>
<dbReference type="SMART" id="SM00829">
    <property type="entry name" value="PKS_ER"/>
    <property type="match status" value="1"/>
</dbReference>
<dbReference type="EMBL" id="JAAXOT010000013">
    <property type="protein sequence ID" value="NKY59007.1"/>
    <property type="molecule type" value="Genomic_DNA"/>
</dbReference>
<keyword evidence="2" id="KW-0560">Oxidoreductase</keyword>
<dbReference type="SUPFAM" id="SSF50129">
    <property type="entry name" value="GroES-like"/>
    <property type="match status" value="1"/>
</dbReference>
<dbReference type="Pfam" id="PF08240">
    <property type="entry name" value="ADH_N"/>
    <property type="match status" value="1"/>
</dbReference>
<evidence type="ECO:0000256" key="2">
    <source>
        <dbReference type="ARBA" id="ARBA00023002"/>
    </source>
</evidence>
<comment type="caution">
    <text evidence="4">The sequence shown here is derived from an EMBL/GenBank/DDBJ whole genome shotgun (WGS) entry which is preliminary data.</text>
</comment>
<dbReference type="InterPro" id="IPR013149">
    <property type="entry name" value="ADH-like_C"/>
</dbReference>
<dbReference type="InterPro" id="IPR036291">
    <property type="entry name" value="NAD(P)-bd_dom_sf"/>
</dbReference>
<dbReference type="InterPro" id="IPR020843">
    <property type="entry name" value="ER"/>
</dbReference>
<evidence type="ECO:0000259" key="3">
    <source>
        <dbReference type="SMART" id="SM00829"/>
    </source>
</evidence>
<evidence type="ECO:0000256" key="1">
    <source>
        <dbReference type="ARBA" id="ARBA00022857"/>
    </source>
</evidence>
<gene>
    <name evidence="4" type="ORF">HGA15_23215</name>
</gene>
<dbReference type="Proteomes" id="UP000570678">
    <property type="component" value="Unassembled WGS sequence"/>
</dbReference>
<keyword evidence="5" id="KW-1185">Reference proteome</keyword>
<dbReference type="GO" id="GO:0005829">
    <property type="term" value="C:cytosol"/>
    <property type="evidence" value="ECO:0007669"/>
    <property type="project" value="TreeGrafter"/>
</dbReference>
<accession>A0A846YIS9</accession>
<keyword evidence="1" id="KW-0521">NADP</keyword>
<dbReference type="AlphaFoldDB" id="A0A846YIS9"/>
<dbReference type="PANTHER" id="PTHR48106:SF13">
    <property type="entry name" value="QUINONE OXIDOREDUCTASE-RELATED"/>
    <property type="match status" value="1"/>
</dbReference>
<protein>
    <submittedName>
        <fullName evidence="4">Zinc-binding dehydrogenase</fullName>
    </submittedName>
</protein>
<organism evidence="4 5">
    <name type="scientific">Nocardia flavorosea</name>
    <dbReference type="NCBI Taxonomy" id="53429"/>
    <lineage>
        <taxon>Bacteria</taxon>
        <taxon>Bacillati</taxon>
        <taxon>Actinomycetota</taxon>
        <taxon>Actinomycetes</taxon>
        <taxon>Mycobacteriales</taxon>
        <taxon>Nocardiaceae</taxon>
        <taxon>Nocardia</taxon>
    </lineage>
</organism>
<proteinExistence type="predicted"/>
<dbReference type="GO" id="GO:0003960">
    <property type="term" value="F:quinone reductase (NADPH) activity"/>
    <property type="evidence" value="ECO:0007669"/>
    <property type="project" value="TreeGrafter"/>
</dbReference>
<dbReference type="PANTHER" id="PTHR48106">
    <property type="entry name" value="QUINONE OXIDOREDUCTASE PIG3-RELATED"/>
    <property type="match status" value="1"/>
</dbReference>